<keyword evidence="4" id="KW-0963">Cytoplasm</keyword>
<dbReference type="Gene3D" id="3.40.50.10490">
    <property type="entry name" value="Glucose-6-phosphate isomerase like protein, domain 1"/>
    <property type="match status" value="2"/>
</dbReference>
<proteinExistence type="inferred from homology"/>
<dbReference type="RefSeq" id="WP_113952745.1">
    <property type="nucleotide sequence ID" value="NZ_QNRT01000001.1"/>
</dbReference>
<dbReference type="GO" id="GO:0051156">
    <property type="term" value="P:glucose 6-phosphate metabolic process"/>
    <property type="evidence" value="ECO:0007669"/>
    <property type="project" value="TreeGrafter"/>
</dbReference>
<keyword evidence="3 4" id="KW-0413">Isomerase</keyword>
<gene>
    <name evidence="4" type="primary">pgi</name>
    <name evidence="6" type="ORF">DFR28_101535</name>
</gene>
<comment type="similarity">
    <text evidence="4 5">Belongs to the GPI family.</text>
</comment>
<dbReference type="AlphaFoldDB" id="A0A395JNA9"/>
<dbReference type="OrthoDB" id="140919at2"/>
<feature type="active site" evidence="4">
    <location>
        <position position="508"/>
    </location>
</feature>
<evidence type="ECO:0000256" key="3">
    <source>
        <dbReference type="ARBA" id="ARBA00023235"/>
    </source>
</evidence>
<dbReference type="GO" id="GO:0005829">
    <property type="term" value="C:cytosol"/>
    <property type="evidence" value="ECO:0007669"/>
    <property type="project" value="TreeGrafter"/>
</dbReference>
<dbReference type="CDD" id="cd05015">
    <property type="entry name" value="SIS_PGI_1"/>
    <property type="match status" value="1"/>
</dbReference>
<evidence type="ECO:0000313" key="6">
    <source>
        <dbReference type="EMBL" id="RBP53150.1"/>
    </source>
</evidence>
<dbReference type="EC" id="5.3.1.9" evidence="4"/>
<reference evidence="6 7" key="1">
    <citation type="submission" date="2018-06" db="EMBL/GenBank/DDBJ databases">
        <title>Genomic Encyclopedia of Type Strains, Phase IV (KMG-IV): sequencing the most valuable type-strain genomes for metagenomic binning, comparative biology and taxonomic classification.</title>
        <authorList>
            <person name="Goeker M."/>
        </authorList>
    </citation>
    <scope>NUCLEOTIDE SEQUENCE [LARGE SCALE GENOMIC DNA]</scope>
    <source>
        <strain evidence="6 7">DSM 24032</strain>
    </source>
</reference>
<dbReference type="PRINTS" id="PR00662">
    <property type="entry name" value="G6PISOMERASE"/>
</dbReference>
<dbReference type="Pfam" id="PF00342">
    <property type="entry name" value="PGI"/>
    <property type="match status" value="1"/>
</dbReference>
<dbReference type="GO" id="GO:0006094">
    <property type="term" value="P:gluconeogenesis"/>
    <property type="evidence" value="ECO:0007669"/>
    <property type="project" value="UniProtKB-UniRule"/>
</dbReference>
<dbReference type="InterPro" id="IPR035482">
    <property type="entry name" value="SIS_PGI_2"/>
</dbReference>
<dbReference type="InterPro" id="IPR023096">
    <property type="entry name" value="G6P_Isomerase_C"/>
</dbReference>
<keyword evidence="1 4" id="KW-0312">Gluconeogenesis</keyword>
<comment type="pathway">
    <text evidence="4 5">Carbohydrate degradation; glycolysis; D-glyceraldehyde 3-phosphate and glycerone phosphate from D-glucose: step 2/4.</text>
</comment>
<comment type="subcellular location">
    <subcellularLocation>
        <location evidence="4">Cytoplasm</location>
    </subcellularLocation>
</comment>
<dbReference type="GO" id="GO:0006096">
    <property type="term" value="P:glycolytic process"/>
    <property type="evidence" value="ECO:0007669"/>
    <property type="project" value="UniProtKB-UniRule"/>
</dbReference>
<feature type="active site" evidence="4">
    <location>
        <position position="384"/>
    </location>
</feature>
<dbReference type="PROSITE" id="PS51463">
    <property type="entry name" value="P_GLUCOSE_ISOMERASE_3"/>
    <property type="match status" value="1"/>
</dbReference>
<dbReference type="UniPathway" id="UPA00109">
    <property type="reaction ID" value="UER00181"/>
</dbReference>
<comment type="catalytic activity">
    <reaction evidence="4 5">
        <text>alpha-D-glucose 6-phosphate = beta-D-fructose 6-phosphate</text>
        <dbReference type="Rhea" id="RHEA:11816"/>
        <dbReference type="ChEBI" id="CHEBI:57634"/>
        <dbReference type="ChEBI" id="CHEBI:58225"/>
        <dbReference type="EC" id="5.3.1.9"/>
    </reaction>
</comment>
<comment type="caution">
    <text evidence="6">The sequence shown here is derived from an EMBL/GenBank/DDBJ whole genome shotgun (WGS) entry which is preliminary data.</text>
</comment>
<evidence type="ECO:0000256" key="1">
    <source>
        <dbReference type="ARBA" id="ARBA00022432"/>
    </source>
</evidence>
<dbReference type="EMBL" id="QNRT01000001">
    <property type="protein sequence ID" value="RBP53150.1"/>
    <property type="molecule type" value="Genomic_DNA"/>
</dbReference>
<dbReference type="InterPro" id="IPR035476">
    <property type="entry name" value="SIS_PGI_1"/>
</dbReference>
<dbReference type="HAMAP" id="MF_00473">
    <property type="entry name" value="G6P_isomerase"/>
    <property type="match status" value="1"/>
</dbReference>
<feature type="active site" description="Proton donor" evidence="4">
    <location>
        <position position="353"/>
    </location>
</feature>
<sequence length="547" mass="60197">MSENIMSPSIEPSLRKRLEALAVLDQRLGIKKKFISDSNRVNLMSKQIGDIYFDFSKTHISPELINIYSEFSDQIEFAKKRTDLFSGERINITEDRSVLHTLLRDPTNQGIDMRRPETLEQAQSSANQLLEQYAAITKELDARSTQVTDIIHVGIGGSALGPQLITEALSDVGGDITVHFIGNIDAHQLVAVLSACRVTSTLVIGVSKTFTTAETLQNINSIADWFAKHGEMNPLQNFYAVTAAPDNAVAYGIPEKNVVSFPQWVGGRYSVWSSVSLSAALVFGMDRFQEFLAGAASMDQHFYQTKPSENVCFLAAMLDHYYDNFMGASSKAIFAYDYRLRSLVDYLQQLETESNGKDRQVDGSPVDQETSPVVWGGVGTDVQHSVFQMLHQGTSLIPAEFILTLRADHEYPEHHLELLANGLAQTAALLAGQSLDEVKELHATEGLTDLAAKAKIFAGDKPSTTILLQRLNPTTLGALLAFYEHRTFCGGLFANINSYDQMGVELGKRLAKQLKPTIDPNAANVADGAKDAFDPSTQALITRVNDR</sequence>
<keyword evidence="7" id="KW-1185">Reference proteome</keyword>
<organism evidence="6 7">
    <name type="scientific">Arenicella xantha</name>
    <dbReference type="NCBI Taxonomy" id="644221"/>
    <lineage>
        <taxon>Bacteria</taxon>
        <taxon>Pseudomonadati</taxon>
        <taxon>Pseudomonadota</taxon>
        <taxon>Gammaproteobacteria</taxon>
        <taxon>Arenicellales</taxon>
        <taxon>Arenicellaceae</taxon>
        <taxon>Arenicella</taxon>
    </lineage>
</organism>
<evidence type="ECO:0000256" key="5">
    <source>
        <dbReference type="RuleBase" id="RU000612"/>
    </source>
</evidence>
<dbReference type="SUPFAM" id="SSF53697">
    <property type="entry name" value="SIS domain"/>
    <property type="match status" value="1"/>
</dbReference>
<comment type="pathway">
    <text evidence="4">Carbohydrate biosynthesis; gluconeogenesis.</text>
</comment>
<dbReference type="GO" id="GO:0097367">
    <property type="term" value="F:carbohydrate derivative binding"/>
    <property type="evidence" value="ECO:0007669"/>
    <property type="project" value="InterPro"/>
</dbReference>
<protein>
    <recommendedName>
        <fullName evidence="4">Glucose-6-phosphate isomerase</fullName>
        <shortName evidence="4">GPI</shortName>
        <ecNumber evidence="4">5.3.1.9</ecNumber>
    </recommendedName>
    <alternativeName>
        <fullName evidence="4">Phosphoglucose isomerase</fullName>
        <shortName evidence="4">PGI</shortName>
    </alternativeName>
    <alternativeName>
        <fullName evidence="4">Phosphohexose isomerase</fullName>
        <shortName evidence="4">PHI</shortName>
    </alternativeName>
</protein>
<comment type="function">
    <text evidence="4">Catalyzes the reversible isomerization of glucose-6-phosphate to fructose-6-phosphate.</text>
</comment>
<keyword evidence="2 4" id="KW-0324">Glycolysis</keyword>
<dbReference type="Proteomes" id="UP000253083">
    <property type="component" value="Unassembled WGS sequence"/>
</dbReference>
<dbReference type="InParanoid" id="A0A395JNA9"/>
<dbReference type="Gene3D" id="1.10.1390.10">
    <property type="match status" value="1"/>
</dbReference>
<evidence type="ECO:0000256" key="2">
    <source>
        <dbReference type="ARBA" id="ARBA00023152"/>
    </source>
</evidence>
<name>A0A395JNA9_9GAMM</name>
<dbReference type="NCBIfam" id="NF001211">
    <property type="entry name" value="PRK00179.1"/>
    <property type="match status" value="1"/>
</dbReference>
<dbReference type="InterPro" id="IPR001672">
    <property type="entry name" value="G6P_Isomerase"/>
</dbReference>
<dbReference type="CDD" id="cd05016">
    <property type="entry name" value="SIS_PGI_2"/>
    <property type="match status" value="1"/>
</dbReference>
<dbReference type="FunCoup" id="A0A395JNA9">
    <property type="interactions" value="541"/>
</dbReference>
<evidence type="ECO:0000256" key="4">
    <source>
        <dbReference type="HAMAP-Rule" id="MF_00473"/>
    </source>
</evidence>
<dbReference type="PANTHER" id="PTHR11469">
    <property type="entry name" value="GLUCOSE-6-PHOSPHATE ISOMERASE"/>
    <property type="match status" value="1"/>
</dbReference>
<dbReference type="InterPro" id="IPR046348">
    <property type="entry name" value="SIS_dom_sf"/>
</dbReference>
<dbReference type="UniPathway" id="UPA00138"/>
<evidence type="ECO:0000313" key="7">
    <source>
        <dbReference type="Proteomes" id="UP000253083"/>
    </source>
</evidence>
<accession>A0A395JNA9</accession>
<dbReference type="GO" id="GO:0004347">
    <property type="term" value="F:glucose-6-phosphate isomerase activity"/>
    <property type="evidence" value="ECO:0007669"/>
    <property type="project" value="UniProtKB-UniRule"/>
</dbReference>
<dbReference type="PANTHER" id="PTHR11469:SF1">
    <property type="entry name" value="GLUCOSE-6-PHOSPHATE ISOMERASE"/>
    <property type="match status" value="1"/>
</dbReference>
<dbReference type="GO" id="GO:0048029">
    <property type="term" value="F:monosaccharide binding"/>
    <property type="evidence" value="ECO:0007669"/>
    <property type="project" value="TreeGrafter"/>
</dbReference>